<reference evidence="18" key="1">
    <citation type="journal article" date="2019" name="Int. J. Syst. Evol. Microbiol.">
        <title>The Global Catalogue of Microorganisms (GCM) 10K type strain sequencing project: providing services to taxonomists for standard genome sequencing and annotation.</title>
        <authorList>
            <consortium name="The Broad Institute Genomics Platform"/>
            <consortium name="The Broad Institute Genome Sequencing Center for Infectious Disease"/>
            <person name="Wu L."/>
            <person name="Ma J."/>
        </authorList>
    </citation>
    <scope>NUCLEOTIDE SEQUENCE [LARGE SCALE GENOMIC DNA]</scope>
    <source>
        <strain evidence="18">JCM 17926</strain>
    </source>
</reference>
<dbReference type="PROSITE" id="PS51257">
    <property type="entry name" value="PROKAR_LIPOPROTEIN"/>
    <property type="match status" value="1"/>
</dbReference>
<dbReference type="Pfam" id="PF02563">
    <property type="entry name" value="Poly_export"/>
    <property type="match status" value="1"/>
</dbReference>
<feature type="domain" description="SLBB" evidence="16">
    <location>
        <begin position="146"/>
        <end position="225"/>
    </location>
</feature>
<accession>A0ABP8LY87</accession>
<evidence type="ECO:0000256" key="10">
    <source>
        <dbReference type="ARBA" id="ARBA00023114"/>
    </source>
</evidence>
<evidence type="ECO:0000256" key="13">
    <source>
        <dbReference type="ARBA" id="ARBA00023237"/>
    </source>
</evidence>
<gene>
    <name evidence="17" type="ORF">GCM10023188_37090</name>
</gene>
<keyword evidence="11" id="KW-0472">Membrane</keyword>
<keyword evidence="13" id="KW-0998">Cell outer membrane</keyword>
<keyword evidence="8" id="KW-0625">Polysaccharide transport</keyword>
<keyword evidence="14" id="KW-0449">Lipoprotein</keyword>
<dbReference type="PANTHER" id="PTHR33619">
    <property type="entry name" value="POLYSACCHARIDE EXPORT PROTEIN GFCE-RELATED"/>
    <property type="match status" value="1"/>
</dbReference>
<evidence type="ECO:0000256" key="3">
    <source>
        <dbReference type="ARBA" id="ARBA00022448"/>
    </source>
</evidence>
<keyword evidence="18" id="KW-1185">Reference proteome</keyword>
<feature type="domain" description="Polysaccharide export protein N-terminal" evidence="15">
    <location>
        <begin position="45"/>
        <end position="141"/>
    </location>
</feature>
<dbReference type="Gene3D" id="3.30.1950.10">
    <property type="entry name" value="wza like domain"/>
    <property type="match status" value="1"/>
</dbReference>
<keyword evidence="12" id="KW-0564">Palmitate</keyword>
<evidence type="ECO:0000256" key="9">
    <source>
        <dbReference type="ARBA" id="ARBA00023065"/>
    </source>
</evidence>
<evidence type="ECO:0000259" key="16">
    <source>
        <dbReference type="Pfam" id="PF22461"/>
    </source>
</evidence>
<keyword evidence="5" id="KW-0762">Sugar transport</keyword>
<keyword evidence="7" id="KW-0732">Signal</keyword>
<evidence type="ECO:0000256" key="5">
    <source>
        <dbReference type="ARBA" id="ARBA00022597"/>
    </source>
</evidence>
<sequence length="261" mass="29101">MKRILFYALTLFTLFSCNKRNLAYFSDVPEQAIYRENIKNTIEPTIQTDDILGITVSSSNPESNVLFNTSGGGRSVARAMGGAMTYEENAVNSGYLVDASGYIDFPVLGRVKVGGLTKQQVKAKLISELNRYVKEPTVNIRFLNFRVTVIGEVKNPNTFTIPSEKINMLEALGLAGDMTPYGKRDNVLLIREVDGVRSLTRVNLNSKDVLNSPHFYLQQNDVLYVEPNKIKEAQATTNTRIVSYILSAISVTTLIIYRLSN</sequence>
<dbReference type="EMBL" id="BAABHC010000029">
    <property type="protein sequence ID" value="GAA4440167.1"/>
    <property type="molecule type" value="Genomic_DNA"/>
</dbReference>
<evidence type="ECO:0000256" key="12">
    <source>
        <dbReference type="ARBA" id="ARBA00023139"/>
    </source>
</evidence>
<dbReference type="InterPro" id="IPR003715">
    <property type="entry name" value="Poly_export_N"/>
</dbReference>
<dbReference type="Proteomes" id="UP001500552">
    <property type="component" value="Unassembled WGS sequence"/>
</dbReference>
<name>A0ABP8LY87_9BACT</name>
<keyword evidence="3" id="KW-0813">Transport</keyword>
<comment type="caution">
    <text evidence="17">The sequence shown here is derived from an EMBL/GenBank/DDBJ whole genome shotgun (WGS) entry which is preliminary data.</text>
</comment>
<evidence type="ECO:0000256" key="1">
    <source>
        <dbReference type="ARBA" id="ARBA00004571"/>
    </source>
</evidence>
<evidence type="ECO:0000256" key="14">
    <source>
        <dbReference type="ARBA" id="ARBA00023288"/>
    </source>
</evidence>
<protein>
    <submittedName>
        <fullName evidence="17">Polysaccharide biosynthesis/export family protein</fullName>
    </submittedName>
</protein>
<proteinExistence type="inferred from homology"/>
<evidence type="ECO:0000256" key="6">
    <source>
        <dbReference type="ARBA" id="ARBA00022692"/>
    </source>
</evidence>
<evidence type="ECO:0000256" key="8">
    <source>
        <dbReference type="ARBA" id="ARBA00023047"/>
    </source>
</evidence>
<dbReference type="RefSeq" id="WP_345161086.1">
    <property type="nucleotide sequence ID" value="NZ_BAABHC010000029.1"/>
</dbReference>
<evidence type="ECO:0000256" key="7">
    <source>
        <dbReference type="ARBA" id="ARBA00022729"/>
    </source>
</evidence>
<keyword evidence="6" id="KW-0812">Transmembrane</keyword>
<keyword evidence="4" id="KW-1134">Transmembrane beta strand</keyword>
<evidence type="ECO:0000256" key="2">
    <source>
        <dbReference type="ARBA" id="ARBA00009450"/>
    </source>
</evidence>
<comment type="similarity">
    <text evidence="2">Belongs to the BexD/CtrA/VexA family.</text>
</comment>
<keyword evidence="10" id="KW-0626">Porin</keyword>
<comment type="subcellular location">
    <subcellularLocation>
        <location evidence="1">Cell outer membrane</location>
        <topology evidence="1">Multi-pass membrane protein</topology>
    </subcellularLocation>
</comment>
<evidence type="ECO:0000313" key="17">
    <source>
        <dbReference type="EMBL" id="GAA4440167.1"/>
    </source>
</evidence>
<evidence type="ECO:0000256" key="11">
    <source>
        <dbReference type="ARBA" id="ARBA00023136"/>
    </source>
</evidence>
<keyword evidence="9" id="KW-0406">Ion transport</keyword>
<evidence type="ECO:0000256" key="4">
    <source>
        <dbReference type="ARBA" id="ARBA00022452"/>
    </source>
</evidence>
<dbReference type="InterPro" id="IPR049712">
    <property type="entry name" value="Poly_export"/>
</dbReference>
<dbReference type="InterPro" id="IPR054765">
    <property type="entry name" value="SLBB_dom"/>
</dbReference>
<evidence type="ECO:0000313" key="18">
    <source>
        <dbReference type="Proteomes" id="UP001500552"/>
    </source>
</evidence>
<evidence type="ECO:0000259" key="15">
    <source>
        <dbReference type="Pfam" id="PF02563"/>
    </source>
</evidence>
<dbReference type="Pfam" id="PF22461">
    <property type="entry name" value="SLBB_2"/>
    <property type="match status" value="1"/>
</dbReference>
<organism evidence="17 18">
    <name type="scientific">Pontibacter saemangeumensis</name>
    <dbReference type="NCBI Taxonomy" id="1084525"/>
    <lineage>
        <taxon>Bacteria</taxon>
        <taxon>Pseudomonadati</taxon>
        <taxon>Bacteroidota</taxon>
        <taxon>Cytophagia</taxon>
        <taxon>Cytophagales</taxon>
        <taxon>Hymenobacteraceae</taxon>
        <taxon>Pontibacter</taxon>
    </lineage>
</organism>
<dbReference type="PANTHER" id="PTHR33619:SF3">
    <property type="entry name" value="POLYSACCHARIDE EXPORT PROTEIN GFCE-RELATED"/>
    <property type="match status" value="1"/>
</dbReference>